<feature type="transmembrane region" description="Helical" evidence="9">
    <location>
        <begin position="113"/>
        <end position="137"/>
    </location>
</feature>
<feature type="region of interest" description="Disordered" evidence="8">
    <location>
        <begin position="31"/>
        <end position="70"/>
    </location>
</feature>
<dbReference type="SUPFAM" id="SSF103473">
    <property type="entry name" value="MFS general substrate transporter"/>
    <property type="match status" value="1"/>
</dbReference>
<evidence type="ECO:0000256" key="1">
    <source>
        <dbReference type="ARBA" id="ARBA00004141"/>
    </source>
</evidence>
<comment type="similarity">
    <text evidence="7">Belongs to the major facilitator superfamily. Phosphate:H(+) symporter (TC 2.A.1.9) family.</text>
</comment>
<evidence type="ECO:0000313" key="11">
    <source>
        <dbReference type="EMBL" id="KAG8368057.1"/>
    </source>
</evidence>
<dbReference type="PANTHER" id="PTHR23500">
    <property type="entry name" value="SOLUTE CARRIER FAMILY 2, FACILITATED GLUCOSE TRANSPORTER"/>
    <property type="match status" value="1"/>
</dbReference>
<keyword evidence="12" id="KW-1185">Reference proteome</keyword>
<sequence>MPPSSATVPPLSGDDVTSFDDISTTKSVASISHSMSHVSSPPSTDDYSSSPEAAALQPPLADSSTARGGPTSYSDQFRSYLRQKLQLFTSSLYLAALFASLGASWVTKKLGHRIIMVTVGFMITLGSILTCAAVNIAKLIGGRFLIGIGIGFAYQTMPMHLSEMTPSKHHRFLNVLDGI</sequence>
<dbReference type="InterPro" id="IPR005828">
    <property type="entry name" value="MFS_sugar_transport-like"/>
</dbReference>
<dbReference type="EMBL" id="WHWC01000015">
    <property type="protein sequence ID" value="KAG8368057.1"/>
    <property type="molecule type" value="Genomic_DNA"/>
</dbReference>
<keyword evidence="3" id="KW-0813">Transport</keyword>
<dbReference type="InterPro" id="IPR020846">
    <property type="entry name" value="MFS_dom"/>
</dbReference>
<comment type="caution">
    <text evidence="11">The sequence shown here is derived from an EMBL/GenBank/DDBJ whole genome shotgun (WGS) entry which is preliminary data.</text>
</comment>
<dbReference type="PROSITE" id="PS50850">
    <property type="entry name" value="MFS"/>
    <property type="match status" value="1"/>
</dbReference>
<evidence type="ECO:0000256" key="6">
    <source>
        <dbReference type="ARBA" id="ARBA00023136"/>
    </source>
</evidence>
<feature type="transmembrane region" description="Helical" evidence="9">
    <location>
        <begin position="87"/>
        <end position="107"/>
    </location>
</feature>
<evidence type="ECO:0000256" key="7">
    <source>
        <dbReference type="ARBA" id="ARBA00044504"/>
    </source>
</evidence>
<gene>
    <name evidence="11" type="ORF">BUALT_Bualt15G0005800</name>
</gene>
<evidence type="ECO:0000313" key="12">
    <source>
        <dbReference type="Proteomes" id="UP000826271"/>
    </source>
</evidence>
<reference evidence="11" key="1">
    <citation type="submission" date="2019-10" db="EMBL/GenBank/DDBJ databases">
        <authorList>
            <person name="Zhang R."/>
            <person name="Pan Y."/>
            <person name="Wang J."/>
            <person name="Ma R."/>
            <person name="Yu S."/>
        </authorList>
    </citation>
    <scope>NUCLEOTIDE SEQUENCE</scope>
    <source>
        <strain evidence="11">LA-IB0</strain>
        <tissue evidence="11">Leaf</tissue>
    </source>
</reference>
<feature type="compositionally biased region" description="Low complexity" evidence="8">
    <location>
        <begin position="31"/>
        <end position="51"/>
    </location>
</feature>
<feature type="domain" description="Major facilitator superfamily (MFS) profile" evidence="10">
    <location>
        <begin position="1"/>
        <end position="179"/>
    </location>
</feature>
<protein>
    <recommendedName>
        <fullName evidence="10">Major facilitator superfamily (MFS) profile domain-containing protein</fullName>
    </recommendedName>
</protein>
<keyword evidence="5 9" id="KW-1133">Transmembrane helix</keyword>
<evidence type="ECO:0000256" key="3">
    <source>
        <dbReference type="ARBA" id="ARBA00022448"/>
    </source>
</evidence>
<organism evidence="11 12">
    <name type="scientific">Buddleja alternifolia</name>
    <dbReference type="NCBI Taxonomy" id="168488"/>
    <lineage>
        <taxon>Eukaryota</taxon>
        <taxon>Viridiplantae</taxon>
        <taxon>Streptophyta</taxon>
        <taxon>Embryophyta</taxon>
        <taxon>Tracheophyta</taxon>
        <taxon>Spermatophyta</taxon>
        <taxon>Magnoliopsida</taxon>
        <taxon>eudicotyledons</taxon>
        <taxon>Gunneridae</taxon>
        <taxon>Pentapetalae</taxon>
        <taxon>asterids</taxon>
        <taxon>lamiids</taxon>
        <taxon>Lamiales</taxon>
        <taxon>Scrophulariaceae</taxon>
        <taxon>Buddlejeae</taxon>
        <taxon>Buddleja</taxon>
    </lineage>
</organism>
<comment type="subcellular location">
    <subcellularLocation>
        <location evidence="1">Membrane</location>
        <topology evidence="1">Multi-pass membrane protein</topology>
    </subcellularLocation>
</comment>
<dbReference type="InterPro" id="IPR036259">
    <property type="entry name" value="MFS_trans_sf"/>
</dbReference>
<name>A0AAV6WKN9_9LAMI</name>
<dbReference type="Pfam" id="PF00083">
    <property type="entry name" value="Sugar_tr"/>
    <property type="match status" value="1"/>
</dbReference>
<evidence type="ECO:0000256" key="5">
    <source>
        <dbReference type="ARBA" id="ARBA00022989"/>
    </source>
</evidence>
<accession>A0AAV6WKN9</accession>
<proteinExistence type="inferred from homology"/>
<dbReference type="GO" id="GO:0016020">
    <property type="term" value="C:membrane"/>
    <property type="evidence" value="ECO:0007669"/>
    <property type="project" value="UniProtKB-SubCell"/>
</dbReference>
<keyword evidence="4 9" id="KW-0812">Transmembrane</keyword>
<dbReference type="PANTHER" id="PTHR23500:SF574">
    <property type="entry name" value="SUGAR TRANSPORT PROTEIN 1"/>
    <property type="match status" value="1"/>
</dbReference>
<dbReference type="InterPro" id="IPR045262">
    <property type="entry name" value="STP/PLT_plant"/>
</dbReference>
<dbReference type="Gene3D" id="1.20.1250.20">
    <property type="entry name" value="MFS general substrate transporter like domains"/>
    <property type="match status" value="1"/>
</dbReference>
<evidence type="ECO:0000256" key="2">
    <source>
        <dbReference type="ARBA" id="ARBA00010992"/>
    </source>
</evidence>
<evidence type="ECO:0000256" key="8">
    <source>
        <dbReference type="SAM" id="MobiDB-lite"/>
    </source>
</evidence>
<dbReference type="GO" id="GO:0015144">
    <property type="term" value="F:carbohydrate transmembrane transporter activity"/>
    <property type="evidence" value="ECO:0007669"/>
    <property type="project" value="InterPro"/>
</dbReference>
<feature type="transmembrane region" description="Helical" evidence="9">
    <location>
        <begin position="144"/>
        <end position="161"/>
    </location>
</feature>
<evidence type="ECO:0000256" key="9">
    <source>
        <dbReference type="SAM" id="Phobius"/>
    </source>
</evidence>
<dbReference type="AlphaFoldDB" id="A0AAV6WKN9"/>
<dbReference type="Proteomes" id="UP000826271">
    <property type="component" value="Unassembled WGS sequence"/>
</dbReference>
<keyword evidence="6 9" id="KW-0472">Membrane</keyword>
<evidence type="ECO:0000256" key="4">
    <source>
        <dbReference type="ARBA" id="ARBA00022692"/>
    </source>
</evidence>
<comment type="similarity">
    <text evidence="2">Belongs to the major facilitator superfamily. Sugar transporter (TC 2.A.1.1) family.</text>
</comment>
<evidence type="ECO:0000259" key="10">
    <source>
        <dbReference type="PROSITE" id="PS50850"/>
    </source>
</evidence>